<evidence type="ECO:0008006" key="4">
    <source>
        <dbReference type="Google" id="ProtNLM"/>
    </source>
</evidence>
<dbReference type="AlphaFoldDB" id="A0A2W5TZW1"/>
<name>A0A2W5TZW1_9BACT</name>
<evidence type="ECO:0000256" key="1">
    <source>
        <dbReference type="SAM" id="Phobius"/>
    </source>
</evidence>
<gene>
    <name evidence="2" type="ORF">DI536_02575</name>
</gene>
<feature type="transmembrane region" description="Helical" evidence="1">
    <location>
        <begin position="137"/>
        <end position="157"/>
    </location>
</feature>
<keyword evidence="1" id="KW-0472">Membrane</keyword>
<sequence>MSAAKDRELLELQANEQRRKVLKLVEAVDAWRHPRRESKRLSPRALAAMTLTGVGVVGAIAAFLTGKKGPAKALLAASATVGGAGLALGVGPALASSRKLLPAPAMTPAMKELRQLEAHLPLPEQHGPVENKKRKHLGWWIFLGVVLLLVVGVRVALDPLATHFTQKGLDGLTGYKGTFSDVDVSIIPLEYRIENLRLVQDGTRVEDAVLFAKELKASSKWSDLLRFRVVASARADHAHFRMNLGETKAPREVKQAAKEGAEELERNDLDIGKTLEQILPFRVDRFELHDSEVTLTDVTDPKKPKIWLNDIEFVAENITSRQNLDQRAPLMVTGRATVQKTGVLKLLVVADLLDEKPAFTGQAQLIGLDLESLYQWAAAKAGLSPHGSVDVFVNFNSAKGGVGGDVKVMAKNLKVDPLEGKFSNAIKAAGANAAFSILKDEQKGQAVATTLPLRGSLEKPDAQIWPTIIGVLRNAFVDSLGWGFGDLPVPTASKKEGIIEQTVKGLDKKEEAPKAQPNGGN</sequence>
<protein>
    <recommendedName>
        <fullName evidence="4">DUF748 domain-containing protein</fullName>
    </recommendedName>
</protein>
<feature type="transmembrane region" description="Helical" evidence="1">
    <location>
        <begin position="71"/>
        <end position="95"/>
    </location>
</feature>
<organism evidence="2 3">
    <name type="scientific">Archangium gephyra</name>
    <dbReference type="NCBI Taxonomy" id="48"/>
    <lineage>
        <taxon>Bacteria</taxon>
        <taxon>Pseudomonadati</taxon>
        <taxon>Myxococcota</taxon>
        <taxon>Myxococcia</taxon>
        <taxon>Myxococcales</taxon>
        <taxon>Cystobacterineae</taxon>
        <taxon>Archangiaceae</taxon>
        <taxon>Archangium</taxon>
    </lineage>
</organism>
<accession>A0A2W5TZW1</accession>
<keyword evidence="1" id="KW-0812">Transmembrane</keyword>
<keyword evidence="1" id="KW-1133">Transmembrane helix</keyword>
<proteinExistence type="predicted"/>
<dbReference type="EMBL" id="QFQP01000001">
    <property type="protein sequence ID" value="PZR18783.1"/>
    <property type="molecule type" value="Genomic_DNA"/>
</dbReference>
<dbReference type="Proteomes" id="UP000249061">
    <property type="component" value="Unassembled WGS sequence"/>
</dbReference>
<comment type="caution">
    <text evidence="2">The sequence shown here is derived from an EMBL/GenBank/DDBJ whole genome shotgun (WGS) entry which is preliminary data.</text>
</comment>
<feature type="transmembrane region" description="Helical" evidence="1">
    <location>
        <begin position="45"/>
        <end position="65"/>
    </location>
</feature>
<evidence type="ECO:0000313" key="3">
    <source>
        <dbReference type="Proteomes" id="UP000249061"/>
    </source>
</evidence>
<evidence type="ECO:0000313" key="2">
    <source>
        <dbReference type="EMBL" id="PZR18783.1"/>
    </source>
</evidence>
<reference evidence="2 3" key="1">
    <citation type="submission" date="2017-08" db="EMBL/GenBank/DDBJ databases">
        <title>Infants hospitalized years apart are colonized by the same room-sourced microbial strains.</title>
        <authorList>
            <person name="Brooks B."/>
            <person name="Olm M.R."/>
            <person name="Firek B.A."/>
            <person name="Baker R."/>
            <person name="Thomas B.C."/>
            <person name="Morowitz M.J."/>
            <person name="Banfield J.F."/>
        </authorList>
    </citation>
    <scope>NUCLEOTIDE SEQUENCE [LARGE SCALE GENOMIC DNA]</scope>
    <source>
        <strain evidence="2">S2_003_000_R2_14</strain>
    </source>
</reference>